<dbReference type="InterPro" id="IPR031475">
    <property type="entry name" value="NBD_C"/>
</dbReference>
<evidence type="ECO:0000259" key="8">
    <source>
        <dbReference type="Pfam" id="PF07005"/>
    </source>
</evidence>
<evidence type="ECO:0000313" key="10">
    <source>
        <dbReference type="EMBL" id="NDL67257.1"/>
    </source>
</evidence>
<dbReference type="SUPFAM" id="SSF142764">
    <property type="entry name" value="YgbK-like"/>
    <property type="match status" value="1"/>
</dbReference>
<keyword evidence="4" id="KW-0418">Kinase</keyword>
<dbReference type="GO" id="GO:0005524">
    <property type="term" value="F:ATP binding"/>
    <property type="evidence" value="ECO:0007669"/>
    <property type="project" value="UniProtKB-KW"/>
</dbReference>
<keyword evidence="6" id="KW-0119">Carbohydrate metabolism</keyword>
<feature type="coiled-coil region" evidence="7">
    <location>
        <begin position="336"/>
        <end position="363"/>
    </location>
</feature>
<keyword evidence="5" id="KW-0067">ATP-binding</keyword>
<keyword evidence="7" id="KW-0175">Coiled coil</keyword>
<comment type="caution">
    <text evidence="10">The sequence shown here is derived from an EMBL/GenBank/DDBJ whole genome shotgun (WGS) entry which is preliminary data.</text>
</comment>
<evidence type="ECO:0000313" key="11">
    <source>
        <dbReference type="Proteomes" id="UP000461585"/>
    </source>
</evidence>
<proteinExistence type="inferred from homology"/>
<dbReference type="Pfam" id="PF17042">
    <property type="entry name" value="NBD_C"/>
    <property type="match status" value="1"/>
</dbReference>
<feature type="domain" description="Four-carbon acid sugar kinase nucleotide binding" evidence="9">
    <location>
        <begin position="307"/>
        <end position="471"/>
    </location>
</feature>
<feature type="domain" description="Four-carbon acid sugar kinase N-terminal" evidence="8">
    <location>
        <begin position="41"/>
        <end position="281"/>
    </location>
</feature>
<dbReference type="AlphaFoldDB" id="A0A7X5HV72"/>
<dbReference type="GO" id="GO:0016301">
    <property type="term" value="F:kinase activity"/>
    <property type="evidence" value="ECO:0007669"/>
    <property type="project" value="UniProtKB-KW"/>
</dbReference>
<gene>
    <name evidence="10" type="ORF">GXN74_05840</name>
</gene>
<dbReference type="RefSeq" id="WP_162369983.1">
    <property type="nucleotide sequence ID" value="NZ_JAAEEH010000012.1"/>
</dbReference>
<keyword evidence="2" id="KW-0808">Transferase</keyword>
<evidence type="ECO:0000256" key="4">
    <source>
        <dbReference type="ARBA" id="ARBA00022777"/>
    </source>
</evidence>
<evidence type="ECO:0000256" key="5">
    <source>
        <dbReference type="ARBA" id="ARBA00022840"/>
    </source>
</evidence>
<dbReference type="InterPro" id="IPR042213">
    <property type="entry name" value="NBD_C_sf"/>
</dbReference>
<dbReference type="EMBL" id="JAAEEH010000012">
    <property type="protein sequence ID" value="NDL67257.1"/>
    <property type="molecule type" value="Genomic_DNA"/>
</dbReference>
<accession>A0A7X5HV72</accession>
<evidence type="ECO:0000256" key="2">
    <source>
        <dbReference type="ARBA" id="ARBA00022679"/>
    </source>
</evidence>
<evidence type="ECO:0000256" key="7">
    <source>
        <dbReference type="SAM" id="Coils"/>
    </source>
</evidence>
<comment type="similarity">
    <text evidence="1">Belongs to the four-carbon acid sugar kinase family.</text>
</comment>
<name>A0A7X5HV72_9FIRM</name>
<dbReference type="Pfam" id="PF07005">
    <property type="entry name" value="SBD_N"/>
    <property type="match status" value="1"/>
</dbReference>
<dbReference type="Proteomes" id="UP000461585">
    <property type="component" value="Unassembled WGS sequence"/>
</dbReference>
<evidence type="ECO:0000256" key="6">
    <source>
        <dbReference type="ARBA" id="ARBA00023277"/>
    </source>
</evidence>
<keyword evidence="3" id="KW-0547">Nucleotide-binding</keyword>
<reference evidence="10 11" key="1">
    <citation type="submission" date="2020-01" db="EMBL/GenBank/DDBJ databases">
        <title>Anaeroalcalibacter tamaniensis gen. nov., sp. nov., moderately halophilic strictly anaerobic fermenter bacterium from mud volcano of Taman peninsula.</title>
        <authorList>
            <person name="Frolova A."/>
            <person name="Merkel A.Y."/>
            <person name="Slobodkin A.I."/>
        </authorList>
    </citation>
    <scope>NUCLEOTIDE SEQUENCE [LARGE SCALE GENOMIC DNA]</scope>
    <source>
        <strain evidence="10 11">F-3ap</strain>
    </source>
</reference>
<evidence type="ECO:0000256" key="1">
    <source>
        <dbReference type="ARBA" id="ARBA00005715"/>
    </source>
</evidence>
<dbReference type="Gene3D" id="3.40.50.10840">
    <property type="entry name" value="Putative sugar-binding, N-terminal domain"/>
    <property type="match status" value="1"/>
</dbReference>
<dbReference type="InterPro" id="IPR010737">
    <property type="entry name" value="4-carb_acid_sugar_kinase_N"/>
</dbReference>
<keyword evidence="11" id="KW-1185">Reference proteome</keyword>
<sequence length="480" mass="53342">METKQKISADILEAYGRPGKKELEEVDRLLQKEIGTSGRKIIVLDDDPTGVQTVHDISVYTDWDKGSVEKGFREPGSLFYILTNSRGFTAEQTTRVHDEIARVVEEVAEESGRPYILISRSDSTLRGHYPLETLRLKETIEEKGMVRFDGEILCPFFKEGGRYTLGNVHYVKYGDTLVPAAETEFARDKTFGYHSSDLREYVEEKTKGAFKAGDVTCISLESLRARDYDGIEAQLLRVEGFNKVVVNAVDYCDLKVFCTSLYRALKKGKNFLFRSGAALVKVIGGITDQPLLTREQMVTRHTDKGGIVVVGSHTAKTTEQLEALLTLEKVRAIEFNSDLVLEAEAFEEEIRRVVEECERVMDAGDTAVVYTRRKLLTLEHDTKEEALVRSVKISDAVQSLVARLAVTPSFVVAKGGITSSDIGTKALAVRRADVMGQIKPGIPVWRTGEESKFPATPYIIFPGNVGDATTLKEAVEVLLG</sequence>
<dbReference type="InterPro" id="IPR037051">
    <property type="entry name" value="4-carb_acid_sugar_kinase_N_sf"/>
</dbReference>
<protein>
    <submittedName>
        <fullName evidence="10">Hydroxyacid dehydrogenase</fullName>
    </submittedName>
</protein>
<organism evidence="10 11">
    <name type="scientific">Anaerotalea alkaliphila</name>
    <dbReference type="NCBI Taxonomy" id="2662126"/>
    <lineage>
        <taxon>Bacteria</taxon>
        <taxon>Bacillati</taxon>
        <taxon>Bacillota</taxon>
        <taxon>Clostridia</taxon>
        <taxon>Eubacteriales</taxon>
        <taxon>Anaerotalea</taxon>
    </lineage>
</organism>
<dbReference type="Gene3D" id="3.40.980.20">
    <property type="entry name" value="Four-carbon acid sugar kinase, nucleotide binding domain"/>
    <property type="match status" value="1"/>
</dbReference>
<evidence type="ECO:0000259" key="9">
    <source>
        <dbReference type="Pfam" id="PF17042"/>
    </source>
</evidence>
<evidence type="ECO:0000256" key="3">
    <source>
        <dbReference type="ARBA" id="ARBA00022741"/>
    </source>
</evidence>